<dbReference type="InterPro" id="IPR023214">
    <property type="entry name" value="HAD_sf"/>
</dbReference>
<dbReference type="InParanoid" id="Q4N7F9"/>
<dbReference type="PANTHER" id="PTHR10000:SF8">
    <property type="entry name" value="HAD SUPERFAMILY HYDROLASE-LIKE, TYPE 3"/>
    <property type="match status" value="1"/>
</dbReference>
<dbReference type="VEuPathDB" id="PiroplasmaDB:TpMuguga_01g00861"/>
<dbReference type="SUPFAM" id="SSF56784">
    <property type="entry name" value="HAD-like"/>
    <property type="match status" value="1"/>
</dbReference>
<accession>Q4N7F9</accession>
<keyword evidence="2" id="KW-1185">Reference proteome</keyword>
<evidence type="ECO:0000313" key="1">
    <source>
        <dbReference type="EMBL" id="EAN34099.1"/>
    </source>
</evidence>
<reference evidence="1 2" key="1">
    <citation type="journal article" date="2005" name="Science">
        <title>Genome sequence of Theileria parva, a bovine pathogen that transforms lymphocytes.</title>
        <authorList>
            <person name="Gardner M.J."/>
            <person name="Bishop R."/>
            <person name="Shah T."/>
            <person name="de Villiers E.P."/>
            <person name="Carlton J.M."/>
            <person name="Hall N."/>
            <person name="Ren Q."/>
            <person name="Paulsen I.T."/>
            <person name="Pain A."/>
            <person name="Berriman M."/>
            <person name="Wilson R.J.M."/>
            <person name="Sato S."/>
            <person name="Ralph S.A."/>
            <person name="Mann D.J."/>
            <person name="Xiong Z."/>
            <person name="Shallom S.J."/>
            <person name="Weidman J."/>
            <person name="Jiang L."/>
            <person name="Lynn J."/>
            <person name="Weaver B."/>
            <person name="Shoaibi A."/>
            <person name="Domingo A.R."/>
            <person name="Wasawo D."/>
            <person name="Crabtree J."/>
            <person name="Wortman J.R."/>
            <person name="Haas B."/>
            <person name="Angiuoli S.V."/>
            <person name="Creasy T.H."/>
            <person name="Lu C."/>
            <person name="Suh B."/>
            <person name="Silva J.C."/>
            <person name="Utterback T.R."/>
            <person name="Feldblyum T.V."/>
            <person name="Pertea M."/>
            <person name="Allen J."/>
            <person name="Nierman W.C."/>
            <person name="Taracha E.L.N."/>
            <person name="Salzberg S.L."/>
            <person name="White O.R."/>
            <person name="Fitzhugh H.A."/>
            <person name="Morzaria S."/>
            <person name="Venter J.C."/>
            <person name="Fraser C.M."/>
            <person name="Nene V."/>
        </authorList>
    </citation>
    <scope>NUCLEOTIDE SEQUENCE [LARGE SCALE GENOMIC DNA]</scope>
    <source>
        <strain evidence="1 2">Muguga</strain>
    </source>
</reference>
<dbReference type="Gene3D" id="3.40.50.1000">
    <property type="entry name" value="HAD superfamily/HAD-like"/>
    <property type="match status" value="1"/>
</dbReference>
<dbReference type="GO" id="GO:0016791">
    <property type="term" value="F:phosphatase activity"/>
    <property type="evidence" value="ECO:0007669"/>
    <property type="project" value="TreeGrafter"/>
</dbReference>
<proteinExistence type="predicted"/>
<evidence type="ECO:0000313" key="2">
    <source>
        <dbReference type="Proteomes" id="UP000001949"/>
    </source>
</evidence>
<dbReference type="InterPro" id="IPR036412">
    <property type="entry name" value="HAD-like_sf"/>
</dbReference>
<dbReference type="EMBL" id="AAGK01000001">
    <property type="protein sequence ID" value="EAN34099.1"/>
    <property type="molecule type" value="Genomic_DNA"/>
</dbReference>
<gene>
    <name evidence="1" type="ordered locus">TP01_0861</name>
</gene>
<dbReference type="AlphaFoldDB" id="Q4N7F9"/>
<dbReference type="RefSeq" id="XP_766382.1">
    <property type="nucleotide sequence ID" value="XM_761289.1"/>
</dbReference>
<dbReference type="GO" id="GO:0000287">
    <property type="term" value="F:magnesium ion binding"/>
    <property type="evidence" value="ECO:0007669"/>
    <property type="project" value="TreeGrafter"/>
</dbReference>
<dbReference type="PANTHER" id="PTHR10000">
    <property type="entry name" value="PHOSPHOSERINE PHOSPHATASE"/>
    <property type="match status" value="1"/>
</dbReference>
<dbReference type="eggNOG" id="ENOG502S1YA">
    <property type="taxonomic scope" value="Eukaryota"/>
</dbReference>
<dbReference type="Proteomes" id="UP000001949">
    <property type="component" value="Unassembled WGS sequence"/>
</dbReference>
<dbReference type="Gene3D" id="3.30.1240.10">
    <property type="match status" value="1"/>
</dbReference>
<dbReference type="NCBIfam" id="TIGR01484">
    <property type="entry name" value="HAD-SF-IIB"/>
    <property type="match status" value="1"/>
</dbReference>
<dbReference type="STRING" id="5875.Q4N7F9"/>
<dbReference type="OMA" id="PESCAFI"/>
<evidence type="ECO:0008006" key="3">
    <source>
        <dbReference type="Google" id="ProtNLM"/>
    </source>
</evidence>
<dbReference type="GeneID" id="3503264"/>
<dbReference type="KEGG" id="tpv:TP01_0861"/>
<name>Q4N7F9_THEPA</name>
<dbReference type="InterPro" id="IPR006379">
    <property type="entry name" value="HAD-SF_hydro_IIB"/>
</dbReference>
<dbReference type="Pfam" id="PF08282">
    <property type="entry name" value="Hydrolase_3"/>
    <property type="match status" value="1"/>
</dbReference>
<comment type="caution">
    <text evidence="1">The sequence shown here is derived from an EMBL/GenBank/DDBJ whole genome shotgun (WGS) entry which is preliminary data.</text>
</comment>
<sequence>MEEISNVARLERLFHERKLEELEKDGKIRKPPPQLNDFHTETPIKPNIFDFIPPEIPPEFFAIDIDQTFYHPDENIFSKNVQAFKRVKSLGFSPFFCTGRPFSTLRYSFGDEFFEDTGYSGFPGIYLNGTVIYDSAGKLISLTYFPEVFLNEILEFAVSNGAEEQFLFYDPMGHYSLKEVDEKILYMIRTIKVPNPTITTVEELSKKKIISIVTSSRKVRLEKSFLGVHYSVRNMGFSYLMEFCPLGVTKADAIVTLMKHEKTRPESCAFIGDGDNDVEIMELVDMSFAVANSTNFVKKHAKWILHLNYYDAAFSYVMNLVYNINLI</sequence>
<organism evidence="1 2">
    <name type="scientific">Theileria parva</name>
    <name type="common">East coast fever infection agent</name>
    <dbReference type="NCBI Taxonomy" id="5875"/>
    <lineage>
        <taxon>Eukaryota</taxon>
        <taxon>Sar</taxon>
        <taxon>Alveolata</taxon>
        <taxon>Apicomplexa</taxon>
        <taxon>Aconoidasida</taxon>
        <taxon>Piroplasmida</taxon>
        <taxon>Theileriidae</taxon>
        <taxon>Theileria</taxon>
    </lineage>
</organism>
<dbReference type="GO" id="GO:0005829">
    <property type="term" value="C:cytosol"/>
    <property type="evidence" value="ECO:0007669"/>
    <property type="project" value="TreeGrafter"/>
</dbReference>
<protein>
    <recommendedName>
        <fullName evidence="3">Haloacid dehalogenase-like hydrolase</fullName>
    </recommendedName>
</protein>